<gene>
    <name evidence="1" type="ORF">IQ235_11185</name>
</gene>
<proteinExistence type="predicted"/>
<accession>A0A928VVY9</accession>
<dbReference type="Proteomes" id="UP000621799">
    <property type="component" value="Unassembled WGS sequence"/>
</dbReference>
<sequence length="89" mass="9817">MRKSDLRSKKSAIAGLIKERSRSHNTLEAICLGHPQDFLAFAQTQAACKRAPIGTVYLSVAMKTSADLPSVMQIVTNIYILRVKSRISL</sequence>
<dbReference type="EMBL" id="JADEXN010000182">
    <property type="protein sequence ID" value="MBE9041344.1"/>
    <property type="molecule type" value="Genomic_DNA"/>
</dbReference>
<protein>
    <submittedName>
        <fullName evidence="1">Uncharacterized protein</fullName>
    </submittedName>
</protein>
<comment type="caution">
    <text evidence="1">The sequence shown here is derived from an EMBL/GenBank/DDBJ whole genome shotgun (WGS) entry which is preliminary data.</text>
</comment>
<keyword evidence="2" id="KW-1185">Reference proteome</keyword>
<dbReference type="AlphaFoldDB" id="A0A928VVY9"/>
<name>A0A928VVY9_9CYAN</name>
<evidence type="ECO:0000313" key="1">
    <source>
        <dbReference type="EMBL" id="MBE9041344.1"/>
    </source>
</evidence>
<reference evidence="1" key="1">
    <citation type="submission" date="2020-10" db="EMBL/GenBank/DDBJ databases">
        <authorList>
            <person name="Castelo-Branco R."/>
            <person name="Eusebio N."/>
            <person name="Adriana R."/>
            <person name="Vieira A."/>
            <person name="Brugerolle De Fraissinette N."/>
            <person name="Rezende De Castro R."/>
            <person name="Schneider M.P."/>
            <person name="Vasconcelos V."/>
            <person name="Leao P.N."/>
        </authorList>
    </citation>
    <scope>NUCLEOTIDE SEQUENCE</scope>
    <source>
        <strain evidence="1">LEGE 11467</strain>
    </source>
</reference>
<organism evidence="1 2">
    <name type="scientific">Zarconia navalis LEGE 11467</name>
    <dbReference type="NCBI Taxonomy" id="1828826"/>
    <lineage>
        <taxon>Bacteria</taxon>
        <taxon>Bacillati</taxon>
        <taxon>Cyanobacteriota</taxon>
        <taxon>Cyanophyceae</taxon>
        <taxon>Oscillatoriophycideae</taxon>
        <taxon>Oscillatoriales</taxon>
        <taxon>Oscillatoriales incertae sedis</taxon>
        <taxon>Zarconia</taxon>
        <taxon>Zarconia navalis</taxon>
    </lineage>
</organism>
<evidence type="ECO:0000313" key="2">
    <source>
        <dbReference type="Proteomes" id="UP000621799"/>
    </source>
</evidence>
<dbReference type="RefSeq" id="WP_264321557.1">
    <property type="nucleotide sequence ID" value="NZ_JADEXN010000182.1"/>
</dbReference>